<dbReference type="SUPFAM" id="SSF48403">
    <property type="entry name" value="Ankyrin repeat"/>
    <property type="match status" value="1"/>
</dbReference>
<comment type="caution">
    <text evidence="3">The sequence shown here is derived from an EMBL/GenBank/DDBJ whole genome shotgun (WGS) entry which is preliminary data.</text>
</comment>
<gene>
    <name evidence="3" type="ORF">S01H1_06449</name>
</gene>
<dbReference type="PROSITE" id="PS50088">
    <property type="entry name" value="ANK_REPEAT"/>
    <property type="match status" value="2"/>
</dbReference>
<sequence length="473" mass="53129">YQHSDILQAIRQKDTAKIHQILTHQPNLAQSTDQNGWTILHELARAPSGHDETIHYLVQDATINININIKSHVDLNARNGKDKNHDTVLDVAIQFQGIEHDVVQYLQSHGAKTAQEMDAMEASRYEQILNEAFEAGDHKTLKTVLEAQPHLQLGQKRDGNGWTLLHEAVRFGDLDMIRVLMEVGNSDVNARNGKDHNGDSVLDVAGIFIKDENHQVANYLISKGAKSAKDLDAVPVVDAVEDYKLEDLRVALIRKEHDLCIQILNAQPDLVNSRDQNGWTILHEAVRLGNFEMVQFLVEKGDASVYVRNGKQGDQDDALDIAHEFLNQHHDVVRYLEHLDLGAEKEKSNAENENVNERAQLIKALSDEDMPKCTAILKQRPEFAQQTDDNGWTILHEAVRFGNLPMTELLVEDFNVDVNLRTHGNGRVGEGGSPLYYAWNSFGSDQHPLVKYLVDSGAVYIEPVVTAVQEDEL</sequence>
<evidence type="ECO:0000256" key="2">
    <source>
        <dbReference type="ARBA" id="ARBA00023043"/>
    </source>
</evidence>
<keyword evidence="1" id="KW-0677">Repeat</keyword>
<evidence type="ECO:0000313" key="3">
    <source>
        <dbReference type="EMBL" id="GAF81206.1"/>
    </source>
</evidence>
<name>X0T1G9_9ZZZZ</name>
<feature type="non-terminal residue" evidence="3">
    <location>
        <position position="1"/>
    </location>
</feature>
<proteinExistence type="predicted"/>
<dbReference type="Pfam" id="PF12796">
    <property type="entry name" value="Ank_2"/>
    <property type="match status" value="4"/>
</dbReference>
<organism evidence="3">
    <name type="scientific">marine sediment metagenome</name>
    <dbReference type="NCBI Taxonomy" id="412755"/>
    <lineage>
        <taxon>unclassified sequences</taxon>
        <taxon>metagenomes</taxon>
        <taxon>ecological metagenomes</taxon>
    </lineage>
</organism>
<keyword evidence="2" id="KW-0040">ANK repeat</keyword>
<dbReference type="AlphaFoldDB" id="X0T1G9"/>
<reference evidence="3" key="1">
    <citation type="journal article" date="2014" name="Front. Microbiol.">
        <title>High frequency of phylogenetically diverse reductive dehalogenase-homologous genes in deep subseafloor sedimentary metagenomes.</title>
        <authorList>
            <person name="Kawai M."/>
            <person name="Futagami T."/>
            <person name="Toyoda A."/>
            <person name="Takaki Y."/>
            <person name="Nishi S."/>
            <person name="Hori S."/>
            <person name="Arai W."/>
            <person name="Tsubouchi T."/>
            <person name="Morono Y."/>
            <person name="Uchiyama I."/>
            <person name="Ito T."/>
            <person name="Fujiyama A."/>
            <person name="Inagaki F."/>
            <person name="Takami H."/>
        </authorList>
    </citation>
    <scope>NUCLEOTIDE SEQUENCE</scope>
    <source>
        <strain evidence="3">Expedition CK06-06</strain>
    </source>
</reference>
<protein>
    <submittedName>
        <fullName evidence="3">Uncharacterized protein</fullName>
    </submittedName>
</protein>
<accession>X0T1G9</accession>
<dbReference type="SMART" id="SM00248">
    <property type="entry name" value="ANK"/>
    <property type="match status" value="7"/>
</dbReference>
<dbReference type="InterPro" id="IPR036770">
    <property type="entry name" value="Ankyrin_rpt-contain_sf"/>
</dbReference>
<dbReference type="PANTHER" id="PTHR24198:SF165">
    <property type="entry name" value="ANKYRIN REPEAT-CONTAINING PROTEIN-RELATED"/>
    <property type="match status" value="1"/>
</dbReference>
<dbReference type="PANTHER" id="PTHR24198">
    <property type="entry name" value="ANKYRIN REPEAT AND PROTEIN KINASE DOMAIN-CONTAINING PROTEIN"/>
    <property type="match status" value="1"/>
</dbReference>
<evidence type="ECO:0000256" key="1">
    <source>
        <dbReference type="ARBA" id="ARBA00022737"/>
    </source>
</evidence>
<dbReference type="EMBL" id="BARS01003330">
    <property type="protein sequence ID" value="GAF81206.1"/>
    <property type="molecule type" value="Genomic_DNA"/>
</dbReference>
<dbReference type="Gene3D" id="1.25.40.20">
    <property type="entry name" value="Ankyrin repeat-containing domain"/>
    <property type="match status" value="4"/>
</dbReference>
<dbReference type="PROSITE" id="PS50297">
    <property type="entry name" value="ANK_REP_REGION"/>
    <property type="match status" value="2"/>
</dbReference>
<dbReference type="InterPro" id="IPR002110">
    <property type="entry name" value="Ankyrin_rpt"/>
</dbReference>